<evidence type="ECO:0000313" key="3">
    <source>
        <dbReference type="Proteomes" id="UP001054252"/>
    </source>
</evidence>
<dbReference type="AlphaFoldDB" id="A0AAV5MV70"/>
<gene>
    <name evidence="2" type="ORF">SLEP1_g60227</name>
</gene>
<sequence>MYTMRITIIDTVWGTELSASAERLSRLDIEYYSRIGERVIRSPKYESSKAGAIPVVVVLSWGEYTGIVPTSLNRSVSKDRKSEGYVHISKSSSRHNQQERAVTRAVDDFTITQTASYSIAIDPKVTDVPVRGPVGNSSPTAIGILYVASFISSPEHYASNPESEGYTFLSVLVHSDGSDRIRTLTRNNSEEESYGELQTEDEPGVRSDTKSVVMLKPLIATSLDELSRKTFWIHPQLMVLALGESTFGNGFSKAFYRTGRRLVQFLWFGSETDVGKSKSSVFDEKRIFVELGKIAP</sequence>
<keyword evidence="3" id="KW-1185">Reference proteome</keyword>
<reference evidence="2 3" key="1">
    <citation type="journal article" date="2021" name="Commun. Biol.">
        <title>The genome of Shorea leprosula (Dipterocarpaceae) highlights the ecological relevance of drought in aseasonal tropical rainforests.</title>
        <authorList>
            <person name="Ng K.K.S."/>
            <person name="Kobayashi M.J."/>
            <person name="Fawcett J.A."/>
            <person name="Hatakeyama M."/>
            <person name="Paape T."/>
            <person name="Ng C.H."/>
            <person name="Ang C.C."/>
            <person name="Tnah L.H."/>
            <person name="Lee C.T."/>
            <person name="Nishiyama T."/>
            <person name="Sese J."/>
            <person name="O'Brien M.J."/>
            <person name="Copetti D."/>
            <person name="Mohd Noor M.I."/>
            <person name="Ong R.C."/>
            <person name="Putra M."/>
            <person name="Sireger I.Z."/>
            <person name="Indrioko S."/>
            <person name="Kosugi Y."/>
            <person name="Izuno A."/>
            <person name="Isagi Y."/>
            <person name="Lee S.L."/>
            <person name="Shimizu K.K."/>
        </authorList>
    </citation>
    <scope>NUCLEOTIDE SEQUENCE [LARGE SCALE GENOMIC DNA]</scope>
    <source>
        <strain evidence="2">214</strain>
    </source>
</reference>
<evidence type="ECO:0000313" key="2">
    <source>
        <dbReference type="EMBL" id="GKV53710.1"/>
    </source>
</evidence>
<organism evidence="2 3">
    <name type="scientific">Rubroshorea leprosula</name>
    <dbReference type="NCBI Taxonomy" id="152421"/>
    <lineage>
        <taxon>Eukaryota</taxon>
        <taxon>Viridiplantae</taxon>
        <taxon>Streptophyta</taxon>
        <taxon>Embryophyta</taxon>
        <taxon>Tracheophyta</taxon>
        <taxon>Spermatophyta</taxon>
        <taxon>Magnoliopsida</taxon>
        <taxon>eudicotyledons</taxon>
        <taxon>Gunneridae</taxon>
        <taxon>Pentapetalae</taxon>
        <taxon>rosids</taxon>
        <taxon>malvids</taxon>
        <taxon>Malvales</taxon>
        <taxon>Dipterocarpaceae</taxon>
        <taxon>Rubroshorea</taxon>
    </lineage>
</organism>
<accession>A0AAV5MV70</accession>
<proteinExistence type="predicted"/>
<feature type="region of interest" description="Disordered" evidence="1">
    <location>
        <begin position="187"/>
        <end position="206"/>
    </location>
</feature>
<protein>
    <submittedName>
        <fullName evidence="2">Uncharacterized protein</fullName>
    </submittedName>
</protein>
<comment type="caution">
    <text evidence="2">The sequence shown here is derived from an EMBL/GenBank/DDBJ whole genome shotgun (WGS) entry which is preliminary data.</text>
</comment>
<name>A0AAV5MV70_9ROSI</name>
<dbReference type="Proteomes" id="UP001054252">
    <property type="component" value="Unassembled WGS sequence"/>
</dbReference>
<dbReference type="EMBL" id="BPVZ01001733">
    <property type="protein sequence ID" value="GKV53710.1"/>
    <property type="molecule type" value="Genomic_DNA"/>
</dbReference>
<evidence type="ECO:0000256" key="1">
    <source>
        <dbReference type="SAM" id="MobiDB-lite"/>
    </source>
</evidence>
<feature type="compositionally biased region" description="Acidic residues" evidence="1">
    <location>
        <begin position="190"/>
        <end position="202"/>
    </location>
</feature>